<organism evidence="1 2">
    <name type="scientific">Chitinophaga caseinilytica</name>
    <dbReference type="NCBI Taxonomy" id="2267521"/>
    <lineage>
        <taxon>Bacteria</taxon>
        <taxon>Pseudomonadati</taxon>
        <taxon>Bacteroidota</taxon>
        <taxon>Chitinophagia</taxon>
        <taxon>Chitinophagales</taxon>
        <taxon>Chitinophagaceae</taxon>
        <taxon>Chitinophaga</taxon>
    </lineage>
</organism>
<dbReference type="EMBL" id="CP150096">
    <property type="protein sequence ID" value="WZN45724.1"/>
    <property type="molecule type" value="Genomic_DNA"/>
</dbReference>
<dbReference type="Pfam" id="PF26622">
    <property type="entry name" value="DUF8199"/>
    <property type="match status" value="1"/>
</dbReference>
<reference evidence="1 2" key="1">
    <citation type="submission" date="2024-03" db="EMBL/GenBank/DDBJ databases">
        <title>Chitinophaga caseinilytica sp. nov., a casein hydrolysing bacterium isolated from forest soil.</title>
        <authorList>
            <person name="Lee D.S."/>
            <person name="Han D.M."/>
            <person name="Baek J.H."/>
            <person name="Choi D.G."/>
            <person name="Jeon J.H."/>
            <person name="Jeon C.O."/>
        </authorList>
    </citation>
    <scope>NUCLEOTIDE SEQUENCE [LARGE SCALE GENOMIC DNA]</scope>
    <source>
        <strain evidence="1 2">KACC 19118</strain>
    </source>
</reference>
<protein>
    <submittedName>
        <fullName evidence="1">Uncharacterized protein</fullName>
    </submittedName>
</protein>
<dbReference type="Proteomes" id="UP001449657">
    <property type="component" value="Chromosome"/>
</dbReference>
<dbReference type="RefSeq" id="WP_341840474.1">
    <property type="nucleotide sequence ID" value="NZ_CP149792.1"/>
</dbReference>
<gene>
    <name evidence="1" type="ORF">WJU22_22755</name>
</gene>
<dbReference type="InterPro" id="IPR058512">
    <property type="entry name" value="DUF8199"/>
</dbReference>
<accession>A0ABZ2Z5D9</accession>
<evidence type="ECO:0000313" key="2">
    <source>
        <dbReference type="Proteomes" id="UP001449657"/>
    </source>
</evidence>
<sequence length="142" mass="15749">MKKIFVIFLSVLYVVLASGFTRYAHVCKRMAIQTFSLTDSGQQDTDRPCPICASKEKDLIKKKKGCCQHEAKLVKVDEGIKKYAGSDLSVKFWGGAVPNKTLGTVFDLTSVTGTSQSSFPHPLSQFPARGNPLYILHCTYRI</sequence>
<keyword evidence="2" id="KW-1185">Reference proteome</keyword>
<proteinExistence type="predicted"/>
<name>A0ABZ2Z5D9_9BACT</name>
<evidence type="ECO:0000313" key="1">
    <source>
        <dbReference type="EMBL" id="WZN45724.1"/>
    </source>
</evidence>